<keyword evidence="1" id="KW-1133">Transmembrane helix</keyword>
<keyword evidence="1" id="KW-0472">Membrane</keyword>
<accession>A0YB59</accession>
<feature type="transmembrane region" description="Helical" evidence="1">
    <location>
        <begin position="12"/>
        <end position="31"/>
    </location>
</feature>
<organism evidence="2 3">
    <name type="scientific">marine gamma proteobacterium HTCC2143</name>
    <dbReference type="NCBI Taxonomy" id="247633"/>
    <lineage>
        <taxon>Bacteria</taxon>
        <taxon>Pseudomonadati</taxon>
        <taxon>Pseudomonadota</taxon>
        <taxon>Gammaproteobacteria</taxon>
        <taxon>Cellvibrionales</taxon>
        <taxon>Spongiibacteraceae</taxon>
        <taxon>BD1-7 clade</taxon>
    </lineage>
</organism>
<evidence type="ECO:0000313" key="3">
    <source>
        <dbReference type="Proteomes" id="UP000004931"/>
    </source>
</evidence>
<keyword evidence="3" id="KW-1185">Reference proteome</keyword>
<name>A0YB59_9GAMM</name>
<gene>
    <name evidence="2" type="ORF">GP2143_05045</name>
</gene>
<dbReference type="EMBL" id="AAVT01000002">
    <property type="protein sequence ID" value="EAW31789.1"/>
    <property type="molecule type" value="Genomic_DNA"/>
</dbReference>
<dbReference type="Proteomes" id="UP000004931">
    <property type="component" value="Unassembled WGS sequence"/>
</dbReference>
<feature type="transmembrane region" description="Helical" evidence="1">
    <location>
        <begin position="37"/>
        <end position="57"/>
    </location>
</feature>
<evidence type="ECO:0000313" key="2">
    <source>
        <dbReference type="EMBL" id="EAW31789.1"/>
    </source>
</evidence>
<dbReference type="AlphaFoldDB" id="A0YB59"/>
<comment type="caution">
    <text evidence="2">The sequence shown here is derived from an EMBL/GenBank/DDBJ whole genome shotgun (WGS) entry which is preliminary data.</text>
</comment>
<keyword evidence="1" id="KW-0812">Transmembrane</keyword>
<dbReference type="STRING" id="247633.GP2143_05045"/>
<sequence>MKPKFSELMRIGIFAGGIMTPSTLMIGQYFSKDEPLFLIYGLAILFSCFVFLFLETLNINNELIMSSYNKQRNTDSGATAPAQVR</sequence>
<protein>
    <submittedName>
        <fullName evidence="2">Uncharacterized protein</fullName>
    </submittedName>
</protein>
<reference evidence="2 3" key="1">
    <citation type="journal article" date="2010" name="J. Bacteriol.">
        <title>Genome sequence of the oligotrophic marine Gammaproteobacterium HTCC2143, isolated from the Oregon Coast.</title>
        <authorList>
            <person name="Oh H.M."/>
            <person name="Kang I."/>
            <person name="Ferriera S."/>
            <person name="Giovannoni S.J."/>
            <person name="Cho J.C."/>
        </authorList>
    </citation>
    <scope>NUCLEOTIDE SEQUENCE [LARGE SCALE GENOMIC DNA]</scope>
    <source>
        <strain evidence="2 3">HTCC2143</strain>
    </source>
</reference>
<proteinExistence type="predicted"/>
<evidence type="ECO:0000256" key="1">
    <source>
        <dbReference type="SAM" id="Phobius"/>
    </source>
</evidence>